<sequence>MYKMNASFDIMRTGKCYSLTNYGEQWKFEVMEIFDNNDFRIKMIDTLEEQLLSELIAYGKGKDFKFDEL</sequence>
<dbReference type="AlphaFoldDB" id="A0A3B0UM68"/>
<reference evidence="1" key="1">
    <citation type="submission" date="2018-06" db="EMBL/GenBank/DDBJ databases">
        <authorList>
            <person name="Zhirakovskaya E."/>
        </authorList>
    </citation>
    <scope>NUCLEOTIDE SEQUENCE</scope>
</reference>
<dbReference type="EMBL" id="UOES01000087">
    <property type="protein sequence ID" value="VAW26347.1"/>
    <property type="molecule type" value="Genomic_DNA"/>
</dbReference>
<organism evidence="1">
    <name type="scientific">hydrothermal vent metagenome</name>
    <dbReference type="NCBI Taxonomy" id="652676"/>
    <lineage>
        <taxon>unclassified sequences</taxon>
        <taxon>metagenomes</taxon>
        <taxon>ecological metagenomes</taxon>
    </lineage>
</organism>
<accession>A0A3B0UM68</accession>
<gene>
    <name evidence="1" type="ORF">MNBD_BACTEROID06-928</name>
</gene>
<evidence type="ECO:0000313" key="1">
    <source>
        <dbReference type="EMBL" id="VAW26347.1"/>
    </source>
</evidence>
<proteinExistence type="predicted"/>
<name>A0A3B0UM68_9ZZZZ</name>
<protein>
    <submittedName>
        <fullName evidence="1">Uncharacterized protein</fullName>
    </submittedName>
</protein>